<dbReference type="PANTHER" id="PTHR40761">
    <property type="entry name" value="CONSERVED INTEGRAL MEMBRANE ALANINE VALINE AND LEUCINE RICH PROTEIN-RELATED"/>
    <property type="match status" value="1"/>
</dbReference>
<comment type="caution">
    <text evidence="2">The sequence shown here is derived from an EMBL/GenBank/DDBJ whole genome shotgun (WGS) entry which is preliminary data.</text>
</comment>
<keyword evidence="1" id="KW-0472">Membrane</keyword>
<feature type="transmembrane region" description="Helical" evidence="1">
    <location>
        <begin position="171"/>
        <end position="190"/>
    </location>
</feature>
<dbReference type="EMBL" id="VSSQ01018641">
    <property type="protein sequence ID" value="MPM62006.1"/>
    <property type="molecule type" value="Genomic_DNA"/>
</dbReference>
<feature type="transmembrane region" description="Helical" evidence="1">
    <location>
        <begin position="265"/>
        <end position="285"/>
    </location>
</feature>
<organism evidence="2">
    <name type="scientific">bioreactor metagenome</name>
    <dbReference type="NCBI Taxonomy" id="1076179"/>
    <lineage>
        <taxon>unclassified sequences</taxon>
        <taxon>metagenomes</taxon>
        <taxon>ecological metagenomes</taxon>
    </lineage>
</organism>
<sequence length="362" mass="36872">MDGLRWPCWCCRPPGRSPAPTADRGSPGVTRSGYAPAVGRLSGCNLLPGGPVNQNLPLAVLLTVLTTVLFAWSATLQHGVVGEQVVGEQVVGERSEDATGRQSLSGGQLWALVRSPRWWLGMALNGAGAVISVAALMLAPVTVVQPLAILAVPWTVLLASRMQGHRVAPALWGAVGLAVAGTGLFAVVAVRHAVEHDVFDDSWLVVGALVVFAVAGALAVVGARGPVAWRCFAWASAGAVIFGLESGLVKAAGEYVGAGSWRTSATFWIVIVMLVAGSVVATALMQQGYANGPAETVVGAMNAVGPIAAVVFGIAVLGEGAAITATAAATMVLAAALAVTGVILLSRFHPASRESEPEQAEA</sequence>
<proteinExistence type="predicted"/>
<dbReference type="PANTHER" id="PTHR40761:SF1">
    <property type="entry name" value="CONSERVED INTEGRAL MEMBRANE ALANINE VALINE AND LEUCINE RICH PROTEIN-RELATED"/>
    <property type="match status" value="1"/>
</dbReference>
<feature type="transmembrane region" description="Helical" evidence="1">
    <location>
        <begin position="233"/>
        <end position="253"/>
    </location>
</feature>
<feature type="transmembrane region" description="Helical" evidence="1">
    <location>
        <begin position="143"/>
        <end position="159"/>
    </location>
</feature>
<dbReference type="AlphaFoldDB" id="A0A645BAA6"/>
<evidence type="ECO:0000313" key="2">
    <source>
        <dbReference type="EMBL" id="MPM62006.1"/>
    </source>
</evidence>
<accession>A0A645BAA6</accession>
<protein>
    <submittedName>
        <fullName evidence="2">Uncharacterized protein</fullName>
    </submittedName>
</protein>
<feature type="transmembrane region" description="Helical" evidence="1">
    <location>
        <begin position="297"/>
        <end position="317"/>
    </location>
</feature>
<keyword evidence="1" id="KW-0812">Transmembrane</keyword>
<feature type="transmembrane region" description="Helical" evidence="1">
    <location>
        <begin position="202"/>
        <end position="221"/>
    </location>
</feature>
<feature type="transmembrane region" description="Helical" evidence="1">
    <location>
        <begin position="323"/>
        <end position="345"/>
    </location>
</feature>
<name>A0A645BAA6_9ZZZZ</name>
<reference evidence="2" key="1">
    <citation type="submission" date="2019-08" db="EMBL/GenBank/DDBJ databases">
        <authorList>
            <person name="Kucharzyk K."/>
            <person name="Murdoch R.W."/>
            <person name="Higgins S."/>
            <person name="Loffler F."/>
        </authorList>
    </citation>
    <scope>NUCLEOTIDE SEQUENCE</scope>
</reference>
<gene>
    <name evidence="2" type="ORF">SDC9_108871</name>
</gene>
<feature type="transmembrane region" description="Helical" evidence="1">
    <location>
        <begin position="118"/>
        <end position="137"/>
    </location>
</feature>
<evidence type="ECO:0000256" key="1">
    <source>
        <dbReference type="SAM" id="Phobius"/>
    </source>
</evidence>
<keyword evidence="1" id="KW-1133">Transmembrane helix</keyword>